<sequence length="549" mass="59104">MVDYRQLKDARPAVWTEGGTKAASIGRDMDQYAEDVGKYGNDLDRAWQGNDAVAARHSIVEASRDYVQAQVAFTAMGEILGRLAHDVTEAQKMLNAAEDHAARVPAKIHPDGSVTADPPPEARKSDGWMASIRQGVEAVADEIKRALELANKADKDAAKALAAITTPEAPNVDPLTALQTRPEGHDGQPPTPDEVKKWWDGLSEEEQESLKNEYPGIVGNMDGIPTTDRDDANRVTLDYAREQNDRDIAGAKAELDRLRHEVGEGKLDPFDPRLDAARQKIEDLEAKKHGLDAIDARLNDGSKPQAHLLSLDPQNDGKAAVAIGNPDKADNVATYVPGTGGGLNDGFKTDIDRADQMQKDAAGRDPSKTTASIVWQGYDSPDELTDATDPKYRHQAADDLARFQQGLRTTNEHGPDHSRNTLLGHSYGASVVGTAAEKHDLKVDNLVQVAAPGSGQDHGTTAADYKGHPKVYASTGNLDVINLARGLHGADTVSHGYGANVFDGGYTGHTGYWNDDAYNESVSKIVTGTGGEVGNIPPEQFSKYRAPHR</sequence>
<gene>
    <name evidence="4" type="ORF">Afil01_65900</name>
</gene>
<organism evidence="4 5">
    <name type="scientific">Actinorhabdospora filicis</name>
    <dbReference type="NCBI Taxonomy" id="1785913"/>
    <lineage>
        <taxon>Bacteria</taxon>
        <taxon>Bacillati</taxon>
        <taxon>Actinomycetota</taxon>
        <taxon>Actinomycetes</taxon>
        <taxon>Micromonosporales</taxon>
        <taxon>Micromonosporaceae</taxon>
        <taxon>Actinorhabdospora</taxon>
    </lineage>
</organism>
<dbReference type="InterPro" id="IPR010427">
    <property type="entry name" value="DUF1023"/>
</dbReference>
<comment type="caution">
    <text evidence="4">The sequence shown here is derived from an EMBL/GenBank/DDBJ whole genome shotgun (WGS) entry which is preliminary data.</text>
</comment>
<dbReference type="SUPFAM" id="SSF53474">
    <property type="entry name" value="alpha/beta-Hydrolases"/>
    <property type="match status" value="1"/>
</dbReference>
<evidence type="ECO:0000313" key="4">
    <source>
        <dbReference type="EMBL" id="GLZ81783.1"/>
    </source>
</evidence>
<dbReference type="AlphaFoldDB" id="A0A9W6SSZ6"/>
<evidence type="ECO:0000259" key="3">
    <source>
        <dbReference type="Pfam" id="PF06259"/>
    </source>
</evidence>
<protein>
    <recommendedName>
        <fullName evidence="3">DUF1023 domain-containing protein</fullName>
    </recommendedName>
</protein>
<feature type="coiled-coil region" evidence="1">
    <location>
        <begin position="241"/>
        <end position="294"/>
    </location>
</feature>
<dbReference type="InterPro" id="IPR029058">
    <property type="entry name" value="AB_hydrolase_fold"/>
</dbReference>
<accession>A0A9W6SSZ6</accession>
<keyword evidence="5" id="KW-1185">Reference proteome</keyword>
<feature type="region of interest" description="Disordered" evidence="2">
    <location>
        <begin position="530"/>
        <end position="549"/>
    </location>
</feature>
<evidence type="ECO:0000256" key="1">
    <source>
        <dbReference type="SAM" id="Coils"/>
    </source>
</evidence>
<dbReference type="Proteomes" id="UP001165079">
    <property type="component" value="Unassembled WGS sequence"/>
</dbReference>
<keyword evidence="1" id="KW-0175">Coiled coil</keyword>
<dbReference type="Gene3D" id="3.40.50.1820">
    <property type="entry name" value="alpha/beta hydrolase"/>
    <property type="match status" value="1"/>
</dbReference>
<feature type="domain" description="DUF1023" evidence="3">
    <location>
        <begin position="312"/>
        <end position="482"/>
    </location>
</feature>
<dbReference type="EMBL" id="BSTX01000007">
    <property type="protein sequence ID" value="GLZ81783.1"/>
    <property type="molecule type" value="Genomic_DNA"/>
</dbReference>
<evidence type="ECO:0000313" key="5">
    <source>
        <dbReference type="Proteomes" id="UP001165079"/>
    </source>
</evidence>
<dbReference type="RefSeq" id="WP_285667337.1">
    <property type="nucleotide sequence ID" value="NZ_BSTX01000007.1"/>
</dbReference>
<reference evidence="4" key="1">
    <citation type="submission" date="2023-03" db="EMBL/GenBank/DDBJ databases">
        <title>Actinorhabdospora filicis NBRC 111898.</title>
        <authorList>
            <person name="Ichikawa N."/>
            <person name="Sato H."/>
            <person name="Tonouchi N."/>
        </authorList>
    </citation>
    <scope>NUCLEOTIDE SEQUENCE</scope>
    <source>
        <strain evidence="4">NBRC 111898</strain>
    </source>
</reference>
<name>A0A9W6SSZ6_9ACTN</name>
<proteinExistence type="predicted"/>
<evidence type="ECO:0000256" key="2">
    <source>
        <dbReference type="SAM" id="MobiDB-lite"/>
    </source>
</evidence>
<dbReference type="Pfam" id="PF06259">
    <property type="entry name" value="Abhydrolase_8"/>
    <property type="match status" value="1"/>
</dbReference>